<evidence type="ECO:0000313" key="2">
    <source>
        <dbReference type="EMBL" id="MCI47244.1"/>
    </source>
</evidence>
<dbReference type="EMBL" id="LXQA010369559">
    <property type="protein sequence ID" value="MCI47244.1"/>
    <property type="molecule type" value="Genomic_DNA"/>
</dbReference>
<organism evidence="2 3">
    <name type="scientific">Trifolium medium</name>
    <dbReference type="NCBI Taxonomy" id="97028"/>
    <lineage>
        <taxon>Eukaryota</taxon>
        <taxon>Viridiplantae</taxon>
        <taxon>Streptophyta</taxon>
        <taxon>Embryophyta</taxon>
        <taxon>Tracheophyta</taxon>
        <taxon>Spermatophyta</taxon>
        <taxon>Magnoliopsida</taxon>
        <taxon>eudicotyledons</taxon>
        <taxon>Gunneridae</taxon>
        <taxon>Pentapetalae</taxon>
        <taxon>rosids</taxon>
        <taxon>fabids</taxon>
        <taxon>Fabales</taxon>
        <taxon>Fabaceae</taxon>
        <taxon>Papilionoideae</taxon>
        <taxon>50 kb inversion clade</taxon>
        <taxon>NPAAA clade</taxon>
        <taxon>Hologalegina</taxon>
        <taxon>IRL clade</taxon>
        <taxon>Trifolieae</taxon>
        <taxon>Trifolium</taxon>
    </lineage>
</organism>
<comment type="caution">
    <text evidence="2">The sequence shown here is derived from an EMBL/GenBank/DDBJ whole genome shotgun (WGS) entry which is preliminary data.</text>
</comment>
<dbReference type="Proteomes" id="UP000265520">
    <property type="component" value="Unassembled WGS sequence"/>
</dbReference>
<name>A0A392SGC6_9FABA</name>
<evidence type="ECO:0000256" key="1">
    <source>
        <dbReference type="SAM" id="MobiDB-lite"/>
    </source>
</evidence>
<evidence type="ECO:0000313" key="3">
    <source>
        <dbReference type="Proteomes" id="UP000265520"/>
    </source>
</evidence>
<protein>
    <submittedName>
        <fullName evidence="2">Uncharacterized protein</fullName>
    </submittedName>
</protein>
<feature type="region of interest" description="Disordered" evidence="1">
    <location>
        <begin position="1"/>
        <end position="21"/>
    </location>
</feature>
<feature type="compositionally biased region" description="Basic and acidic residues" evidence="1">
    <location>
        <begin position="1"/>
        <end position="15"/>
    </location>
</feature>
<reference evidence="2 3" key="1">
    <citation type="journal article" date="2018" name="Front. Plant Sci.">
        <title>Red Clover (Trifolium pratense) and Zigzag Clover (T. medium) - A Picture of Genomic Similarities and Differences.</title>
        <authorList>
            <person name="Dluhosova J."/>
            <person name="Istvanek J."/>
            <person name="Nedelnik J."/>
            <person name="Repkova J."/>
        </authorList>
    </citation>
    <scope>NUCLEOTIDE SEQUENCE [LARGE SCALE GENOMIC DNA]</scope>
    <source>
        <strain evidence="3">cv. 10/8</strain>
        <tissue evidence="2">Leaf</tissue>
    </source>
</reference>
<feature type="non-terminal residue" evidence="2">
    <location>
        <position position="1"/>
    </location>
</feature>
<dbReference type="AlphaFoldDB" id="A0A392SGC6"/>
<proteinExistence type="predicted"/>
<keyword evidence="3" id="KW-1185">Reference proteome</keyword>
<sequence>VKREELSKSMRDKFMDPPASG</sequence>
<accession>A0A392SGC6</accession>